<dbReference type="Proteomes" id="UP000308707">
    <property type="component" value="Unassembled WGS sequence"/>
</dbReference>
<accession>A0A4U5JUB6</accession>
<evidence type="ECO:0000313" key="2">
    <source>
        <dbReference type="Proteomes" id="UP000308707"/>
    </source>
</evidence>
<proteinExistence type="predicted"/>
<reference evidence="1 2" key="1">
    <citation type="submission" date="2019-04" db="EMBL/GenBank/DDBJ databases">
        <title>Reference strain of H23.</title>
        <authorList>
            <person name="Luo X."/>
        </authorList>
    </citation>
    <scope>NUCLEOTIDE SEQUENCE [LARGE SCALE GENOMIC DNA]</scope>
    <source>
        <strain evidence="1 2">H23</strain>
    </source>
</reference>
<dbReference type="EMBL" id="SZUA01000001">
    <property type="protein sequence ID" value="TKR33450.1"/>
    <property type="molecule type" value="Genomic_DNA"/>
</dbReference>
<comment type="caution">
    <text evidence="1">The sequence shown here is derived from an EMBL/GenBank/DDBJ whole genome shotgun (WGS) entry which is preliminary data.</text>
</comment>
<dbReference type="RefSeq" id="WP_137265658.1">
    <property type="nucleotide sequence ID" value="NZ_SZUA01000001.1"/>
</dbReference>
<gene>
    <name evidence="1" type="ORF">FCE95_03875</name>
</gene>
<dbReference type="AlphaFoldDB" id="A0A4U5JUB6"/>
<sequence length="192" mass="20873">MTTHDYNAMPQDPDGLPDALRWQLRGLRREAMPERDLWAGISARIAAEPVAAQTAPAHAVALPSPRRNLGWLAMAASVALAVGLVWQLRPAGTEAVSQSESFASAAPHADPTTAILISREASAMTWEYKAALREIDAHNRPIANAAALRQLDRSAAEVRSALAQNPDARFLLERLQKLYAQRLALTQRLALS</sequence>
<name>A0A4U5JUB6_9GAMM</name>
<organism evidence="1 2">
    <name type="scientific">Luteimonas gilva</name>
    <dbReference type="NCBI Taxonomy" id="2572684"/>
    <lineage>
        <taxon>Bacteria</taxon>
        <taxon>Pseudomonadati</taxon>
        <taxon>Pseudomonadota</taxon>
        <taxon>Gammaproteobacteria</taxon>
        <taxon>Lysobacterales</taxon>
        <taxon>Lysobacteraceae</taxon>
        <taxon>Luteimonas</taxon>
    </lineage>
</organism>
<protein>
    <submittedName>
        <fullName evidence="1">DUF3379 domain-containing protein</fullName>
    </submittedName>
</protein>
<keyword evidence="2" id="KW-1185">Reference proteome</keyword>
<dbReference type="OrthoDB" id="5975399at2"/>
<evidence type="ECO:0000313" key="1">
    <source>
        <dbReference type="EMBL" id="TKR33450.1"/>
    </source>
</evidence>